<dbReference type="GO" id="GO:0016787">
    <property type="term" value="F:hydrolase activity"/>
    <property type="evidence" value="ECO:0007669"/>
    <property type="project" value="UniProtKB-KW"/>
</dbReference>
<dbReference type="InterPro" id="IPR029058">
    <property type="entry name" value="AB_hydrolase_fold"/>
</dbReference>
<accession>A3IVN7</accession>
<dbReference type="PANTHER" id="PTHR43689:SF8">
    <property type="entry name" value="ALPHA_BETA-HYDROLASES SUPERFAMILY PROTEIN"/>
    <property type="match status" value="1"/>
</dbReference>
<evidence type="ECO:0000313" key="3">
    <source>
        <dbReference type="Proteomes" id="UP000003781"/>
    </source>
</evidence>
<proteinExistence type="predicted"/>
<dbReference type="AlphaFoldDB" id="A3IVN7"/>
<keyword evidence="2" id="KW-0378">Hydrolase</keyword>
<keyword evidence="3" id="KW-1185">Reference proteome</keyword>
<organism evidence="2 3">
    <name type="scientific">Crocosphaera chwakensis CCY0110</name>
    <dbReference type="NCBI Taxonomy" id="391612"/>
    <lineage>
        <taxon>Bacteria</taxon>
        <taxon>Bacillati</taxon>
        <taxon>Cyanobacteriota</taxon>
        <taxon>Cyanophyceae</taxon>
        <taxon>Oscillatoriophycideae</taxon>
        <taxon>Chroococcales</taxon>
        <taxon>Aphanothecaceae</taxon>
        <taxon>Crocosphaera</taxon>
        <taxon>Crocosphaera chwakensis</taxon>
    </lineage>
</organism>
<dbReference type="PANTHER" id="PTHR43689">
    <property type="entry name" value="HYDROLASE"/>
    <property type="match status" value="1"/>
</dbReference>
<dbReference type="EMBL" id="AAXW01000044">
    <property type="protein sequence ID" value="EAZ89427.1"/>
    <property type="molecule type" value="Genomic_DNA"/>
</dbReference>
<dbReference type="SUPFAM" id="SSF53474">
    <property type="entry name" value="alpha/beta-Hydrolases"/>
    <property type="match status" value="1"/>
</dbReference>
<gene>
    <name evidence="2" type="ORF">CY0110_27004</name>
</gene>
<dbReference type="Pfam" id="PF00561">
    <property type="entry name" value="Abhydrolase_1"/>
    <property type="match status" value="1"/>
</dbReference>
<sequence length="289" mass="32396">MVFLPFEAQRLTEKTSLDIVNSIQFEDIQTPLSSQSITTSYVCKGEENTPILLIHGFDSSLLEYRRLLPILSQHHQTWAIDLLGFGFTKRNSDLLFSAENIKTHLYYTWKILIEQPIILVGASMGGATAIDFTLTYPEAVKKLVLIDSAGLAAPPKIGKFMFPPLDYLSTAFLRNLTVRQKISESAYYDKSFASKDAQLCAALHLNCERWSQGLISFTKSGGYGSFKQELVNLQHETTIIWGENDKILGTKDADKFKALIPNSKLIWIPKCGHVPHLEKAQLTAEAILN</sequence>
<dbReference type="PRINTS" id="PR00111">
    <property type="entry name" value="ABHYDROLASE"/>
</dbReference>
<feature type="domain" description="AB hydrolase-1" evidence="1">
    <location>
        <begin position="50"/>
        <end position="280"/>
    </location>
</feature>
<comment type="caution">
    <text evidence="2">The sequence shown here is derived from an EMBL/GenBank/DDBJ whole genome shotgun (WGS) entry which is preliminary data.</text>
</comment>
<dbReference type="RefSeq" id="WP_008277446.1">
    <property type="nucleotide sequence ID" value="NZ_AAXW01000044.1"/>
</dbReference>
<dbReference type="OrthoDB" id="9780765at2"/>
<evidence type="ECO:0000259" key="1">
    <source>
        <dbReference type="Pfam" id="PF00561"/>
    </source>
</evidence>
<evidence type="ECO:0000313" key="2">
    <source>
        <dbReference type="EMBL" id="EAZ89427.1"/>
    </source>
</evidence>
<dbReference type="eggNOG" id="COG2267">
    <property type="taxonomic scope" value="Bacteria"/>
</dbReference>
<reference evidence="2 3" key="1">
    <citation type="submission" date="2007-03" db="EMBL/GenBank/DDBJ databases">
        <authorList>
            <person name="Stal L."/>
            <person name="Ferriera S."/>
            <person name="Johnson J."/>
            <person name="Kravitz S."/>
            <person name="Beeson K."/>
            <person name="Sutton G."/>
            <person name="Rogers Y.-H."/>
            <person name="Friedman R."/>
            <person name="Frazier M."/>
            <person name="Venter J.C."/>
        </authorList>
    </citation>
    <scope>NUCLEOTIDE SEQUENCE [LARGE SCALE GENOMIC DNA]</scope>
    <source>
        <strain evidence="2 3">CCY0110</strain>
    </source>
</reference>
<name>A3IVN7_9CHRO</name>
<dbReference type="InterPro" id="IPR000073">
    <property type="entry name" value="AB_hydrolase_1"/>
</dbReference>
<dbReference type="Gene3D" id="3.40.50.1820">
    <property type="entry name" value="alpha/beta hydrolase"/>
    <property type="match status" value="1"/>
</dbReference>
<protein>
    <submittedName>
        <fullName evidence="2">2-hydroxy-6-oxohepta-2,4-dienoate hydrolase</fullName>
    </submittedName>
</protein>
<dbReference type="Proteomes" id="UP000003781">
    <property type="component" value="Unassembled WGS sequence"/>
</dbReference>